<name>A0ABP8BJH7_9SPHI</name>
<comment type="caution">
    <text evidence="1">The sequence shown here is derived from an EMBL/GenBank/DDBJ whole genome shotgun (WGS) entry which is preliminary data.</text>
</comment>
<organism evidence="1 2">
    <name type="scientific">Pedobacter jeongneungensis</name>
    <dbReference type="NCBI Taxonomy" id="947309"/>
    <lineage>
        <taxon>Bacteria</taxon>
        <taxon>Pseudomonadati</taxon>
        <taxon>Bacteroidota</taxon>
        <taxon>Sphingobacteriia</taxon>
        <taxon>Sphingobacteriales</taxon>
        <taxon>Sphingobacteriaceae</taxon>
        <taxon>Pedobacter</taxon>
    </lineage>
</organism>
<evidence type="ECO:0008006" key="3">
    <source>
        <dbReference type="Google" id="ProtNLM"/>
    </source>
</evidence>
<evidence type="ECO:0000313" key="2">
    <source>
        <dbReference type="Proteomes" id="UP001501772"/>
    </source>
</evidence>
<sequence>MLIFESTKNETRFIMKIIQKLSLAFLLLTAIAFKSNAQNQLEIVIVGSAHDNSKSAQNFQAIIDKLKNFKPDMVFGEYLPESDYAKLEQSNWAVKVFKKGHDYVEKLNPEPVKNIAAQIKKEHKALSSFAYYHKTRMDLAVNYAKNLDRANAEYQIFILENYMKDKFGKEEQAQYAKMFGSVDSLKKAGLYRPESEYSKIYFPLIYQLGQDQVYKMDCQTYDKPWSEAWAKTDSLYKIMITKAKADSTSAEAATVKAIETYWSYSDEESKVFNADQYAGMNTVKYGVLDEAWNFYGGSHFYGYTGFPTESVKAMIAQWMLRNEGMCKNIIEQARAQKAKRVVVGVGASHRKWMEEILAKNPEVKIINYNDLH</sequence>
<keyword evidence="2" id="KW-1185">Reference proteome</keyword>
<gene>
    <name evidence="1" type="ORF">GCM10022289_31930</name>
</gene>
<protein>
    <recommendedName>
        <fullName evidence="3">Haem-binding uptake Tiki superfamily ChaN domain-containing protein</fullName>
    </recommendedName>
</protein>
<reference evidence="2" key="1">
    <citation type="journal article" date="2019" name="Int. J. Syst. Evol. Microbiol.">
        <title>The Global Catalogue of Microorganisms (GCM) 10K type strain sequencing project: providing services to taxonomists for standard genome sequencing and annotation.</title>
        <authorList>
            <consortium name="The Broad Institute Genomics Platform"/>
            <consortium name="The Broad Institute Genome Sequencing Center for Infectious Disease"/>
            <person name="Wu L."/>
            <person name="Ma J."/>
        </authorList>
    </citation>
    <scope>NUCLEOTIDE SEQUENCE [LARGE SCALE GENOMIC DNA]</scope>
    <source>
        <strain evidence="2">JCM 17626</strain>
    </source>
</reference>
<dbReference type="InterPro" id="IPR043749">
    <property type="entry name" value="DUF5694"/>
</dbReference>
<dbReference type="Pfam" id="PF18950">
    <property type="entry name" value="DUF5694"/>
    <property type="match status" value="1"/>
</dbReference>
<evidence type="ECO:0000313" key="1">
    <source>
        <dbReference type="EMBL" id="GAA4208297.1"/>
    </source>
</evidence>
<dbReference type="Proteomes" id="UP001501772">
    <property type="component" value="Unassembled WGS sequence"/>
</dbReference>
<dbReference type="EMBL" id="BAABBY010000008">
    <property type="protein sequence ID" value="GAA4208297.1"/>
    <property type="molecule type" value="Genomic_DNA"/>
</dbReference>
<accession>A0ABP8BJH7</accession>
<proteinExistence type="predicted"/>